<keyword evidence="1" id="KW-1133">Transmembrane helix</keyword>
<evidence type="ECO:0000313" key="2">
    <source>
        <dbReference type="EMBL" id="GJT68879.1"/>
    </source>
</evidence>
<comment type="caution">
    <text evidence="2">The sequence shown here is derived from an EMBL/GenBank/DDBJ whole genome shotgun (WGS) entry which is preliminary data.</text>
</comment>
<name>A0ABQ5G073_9ASTR</name>
<sequence>MGVTLSGSQGLSSPQANGYVDPIDWLAQELMATWSINLAAAIFVAVSILKVLKTEDLSRKLEVNYVKFQFRGGLLGLKDLSRAETYKWYQSLERVSVEE</sequence>
<keyword evidence="1" id="KW-0812">Transmembrane</keyword>
<reference evidence="2" key="2">
    <citation type="submission" date="2022-01" db="EMBL/GenBank/DDBJ databases">
        <authorList>
            <person name="Yamashiro T."/>
            <person name="Shiraishi A."/>
            <person name="Satake H."/>
            <person name="Nakayama K."/>
        </authorList>
    </citation>
    <scope>NUCLEOTIDE SEQUENCE</scope>
</reference>
<evidence type="ECO:0000256" key="1">
    <source>
        <dbReference type="SAM" id="Phobius"/>
    </source>
</evidence>
<dbReference type="Proteomes" id="UP001151760">
    <property type="component" value="Unassembled WGS sequence"/>
</dbReference>
<accession>A0ABQ5G073</accession>
<keyword evidence="1" id="KW-0472">Membrane</keyword>
<keyword evidence="3" id="KW-1185">Reference proteome</keyword>
<dbReference type="EMBL" id="BQNB010017937">
    <property type="protein sequence ID" value="GJT68879.1"/>
    <property type="molecule type" value="Genomic_DNA"/>
</dbReference>
<protein>
    <submittedName>
        <fullName evidence="2">Uncharacterized protein</fullName>
    </submittedName>
</protein>
<organism evidence="2 3">
    <name type="scientific">Tanacetum coccineum</name>
    <dbReference type="NCBI Taxonomy" id="301880"/>
    <lineage>
        <taxon>Eukaryota</taxon>
        <taxon>Viridiplantae</taxon>
        <taxon>Streptophyta</taxon>
        <taxon>Embryophyta</taxon>
        <taxon>Tracheophyta</taxon>
        <taxon>Spermatophyta</taxon>
        <taxon>Magnoliopsida</taxon>
        <taxon>eudicotyledons</taxon>
        <taxon>Gunneridae</taxon>
        <taxon>Pentapetalae</taxon>
        <taxon>asterids</taxon>
        <taxon>campanulids</taxon>
        <taxon>Asterales</taxon>
        <taxon>Asteraceae</taxon>
        <taxon>Asteroideae</taxon>
        <taxon>Anthemideae</taxon>
        <taxon>Anthemidinae</taxon>
        <taxon>Tanacetum</taxon>
    </lineage>
</organism>
<feature type="transmembrane region" description="Helical" evidence="1">
    <location>
        <begin position="31"/>
        <end position="52"/>
    </location>
</feature>
<evidence type="ECO:0000313" key="3">
    <source>
        <dbReference type="Proteomes" id="UP001151760"/>
    </source>
</evidence>
<gene>
    <name evidence="2" type="ORF">Tco_1020359</name>
</gene>
<proteinExistence type="predicted"/>
<reference evidence="2" key="1">
    <citation type="journal article" date="2022" name="Int. J. Mol. Sci.">
        <title>Draft Genome of Tanacetum Coccineum: Genomic Comparison of Closely Related Tanacetum-Family Plants.</title>
        <authorList>
            <person name="Yamashiro T."/>
            <person name="Shiraishi A."/>
            <person name="Nakayama K."/>
            <person name="Satake H."/>
        </authorList>
    </citation>
    <scope>NUCLEOTIDE SEQUENCE</scope>
</reference>